<dbReference type="EMBL" id="FNSD01000001">
    <property type="protein sequence ID" value="SEB88651.1"/>
    <property type="molecule type" value="Genomic_DNA"/>
</dbReference>
<keyword evidence="1" id="KW-1133">Transmembrane helix</keyword>
<dbReference type="Proteomes" id="UP000182409">
    <property type="component" value="Unassembled WGS sequence"/>
</dbReference>
<organism evidence="2 3">
    <name type="scientific">Terriglobus roseus</name>
    <dbReference type="NCBI Taxonomy" id="392734"/>
    <lineage>
        <taxon>Bacteria</taxon>
        <taxon>Pseudomonadati</taxon>
        <taxon>Acidobacteriota</taxon>
        <taxon>Terriglobia</taxon>
        <taxon>Terriglobales</taxon>
        <taxon>Acidobacteriaceae</taxon>
        <taxon>Terriglobus</taxon>
    </lineage>
</organism>
<evidence type="ECO:0000313" key="3">
    <source>
        <dbReference type="Proteomes" id="UP000182409"/>
    </source>
</evidence>
<sequence length="137" mass="14718">MARRINTVSLQAAGGGGEKPDDYTDRMVKFIPADVVAAWIAVTSAIRSAANPPSVRMLWIIFAIGAVFAALWTWRKASEPGKPPPYIQTVVSTVAFFVWAYATGGVLPQWPGSLYQPLNATLLLVGFSLLSGLITKP</sequence>
<protein>
    <submittedName>
        <fullName evidence="2">Uncharacterized protein</fullName>
    </submittedName>
</protein>
<keyword evidence="1" id="KW-0472">Membrane</keyword>
<proteinExistence type="predicted"/>
<feature type="transmembrane region" description="Helical" evidence="1">
    <location>
        <begin position="56"/>
        <end position="74"/>
    </location>
</feature>
<accession>A0A1H4N016</accession>
<dbReference type="RefSeq" id="WP_074653849.1">
    <property type="nucleotide sequence ID" value="NZ_FNSD01000001.1"/>
</dbReference>
<dbReference type="AlphaFoldDB" id="A0A1H4N016"/>
<gene>
    <name evidence="2" type="ORF">SAMN05443244_2096</name>
</gene>
<reference evidence="2 3" key="1">
    <citation type="submission" date="2016-10" db="EMBL/GenBank/DDBJ databases">
        <authorList>
            <person name="de Groot N.N."/>
        </authorList>
    </citation>
    <scope>NUCLEOTIDE SEQUENCE [LARGE SCALE GENOMIC DNA]</scope>
    <source>
        <strain evidence="2 3">AB35.6</strain>
    </source>
</reference>
<keyword evidence="1" id="KW-0812">Transmembrane</keyword>
<evidence type="ECO:0000313" key="2">
    <source>
        <dbReference type="EMBL" id="SEB88651.1"/>
    </source>
</evidence>
<name>A0A1H4N016_9BACT</name>
<feature type="transmembrane region" description="Helical" evidence="1">
    <location>
        <begin position="114"/>
        <end position="134"/>
    </location>
</feature>
<dbReference type="OrthoDB" id="573186at2"/>
<feature type="transmembrane region" description="Helical" evidence="1">
    <location>
        <begin position="86"/>
        <end position="102"/>
    </location>
</feature>
<evidence type="ECO:0000256" key="1">
    <source>
        <dbReference type="SAM" id="Phobius"/>
    </source>
</evidence>